<feature type="domain" description="NADAR" evidence="1">
    <location>
        <begin position="13"/>
        <end position="163"/>
    </location>
</feature>
<name>A0A7M7RDS1_STRPU</name>
<dbReference type="KEGG" id="spu:588539"/>
<reference evidence="2" key="2">
    <citation type="submission" date="2021-01" db="UniProtKB">
        <authorList>
            <consortium name="EnsemblMetazoa"/>
        </authorList>
    </citation>
    <scope>IDENTIFICATION</scope>
</reference>
<dbReference type="OMA" id="WMMAAKA"/>
<dbReference type="InParanoid" id="A0A7M7RDS1"/>
<protein>
    <recommendedName>
        <fullName evidence="1">NADAR domain-containing protein</fullName>
    </recommendedName>
</protein>
<dbReference type="Gene3D" id="1.10.357.40">
    <property type="entry name" value="YbiA-like"/>
    <property type="match status" value="1"/>
</dbReference>
<dbReference type="CDD" id="cd15457">
    <property type="entry name" value="NADAR"/>
    <property type="match status" value="1"/>
</dbReference>
<dbReference type="GeneID" id="588539"/>
<dbReference type="Pfam" id="PF08719">
    <property type="entry name" value="NADAR"/>
    <property type="match status" value="1"/>
</dbReference>
<evidence type="ECO:0000313" key="3">
    <source>
        <dbReference type="Proteomes" id="UP000007110"/>
    </source>
</evidence>
<dbReference type="InterPro" id="IPR012816">
    <property type="entry name" value="NADAR"/>
</dbReference>
<accession>A0A7M7RDS1</accession>
<dbReference type="Proteomes" id="UP000007110">
    <property type="component" value="Unassembled WGS sequence"/>
</dbReference>
<dbReference type="SUPFAM" id="SSF143990">
    <property type="entry name" value="YbiA-like"/>
    <property type="match status" value="1"/>
</dbReference>
<keyword evidence="3" id="KW-1185">Reference proteome</keyword>
<evidence type="ECO:0000259" key="1">
    <source>
        <dbReference type="Pfam" id="PF08719"/>
    </source>
</evidence>
<dbReference type="NCBIfam" id="TIGR02464">
    <property type="entry name" value="ribofla_fusion"/>
    <property type="match status" value="1"/>
</dbReference>
<dbReference type="OrthoDB" id="206452at2759"/>
<proteinExistence type="predicted"/>
<dbReference type="EnsemblMetazoa" id="XM_788219">
    <property type="protein sequence ID" value="XP_793312"/>
    <property type="gene ID" value="LOC588539"/>
</dbReference>
<organism evidence="2 3">
    <name type="scientific">Strongylocentrotus purpuratus</name>
    <name type="common">Purple sea urchin</name>
    <dbReference type="NCBI Taxonomy" id="7668"/>
    <lineage>
        <taxon>Eukaryota</taxon>
        <taxon>Metazoa</taxon>
        <taxon>Echinodermata</taxon>
        <taxon>Eleutherozoa</taxon>
        <taxon>Echinozoa</taxon>
        <taxon>Echinoidea</taxon>
        <taxon>Euechinoidea</taxon>
        <taxon>Echinacea</taxon>
        <taxon>Camarodonta</taxon>
        <taxon>Echinidea</taxon>
        <taxon>Strongylocentrotidae</taxon>
        <taxon>Strongylocentrotus</taxon>
    </lineage>
</organism>
<reference evidence="3" key="1">
    <citation type="submission" date="2015-02" db="EMBL/GenBank/DDBJ databases">
        <title>Genome sequencing for Strongylocentrotus purpuratus.</title>
        <authorList>
            <person name="Murali S."/>
            <person name="Liu Y."/>
            <person name="Vee V."/>
            <person name="English A."/>
            <person name="Wang M."/>
            <person name="Skinner E."/>
            <person name="Han Y."/>
            <person name="Muzny D.M."/>
            <person name="Worley K.C."/>
            <person name="Gibbs R.A."/>
        </authorList>
    </citation>
    <scope>NUCLEOTIDE SEQUENCE</scope>
</reference>
<dbReference type="InterPro" id="IPR037238">
    <property type="entry name" value="YbiA-like_sf"/>
</dbReference>
<sequence>MAAASQTTDRYTFFYGEKSAPFSQFRAANFEVDGVQYTCAEMYMMHQKAVLFGDHEIAEQILLGTKPMAIKALGRKVRNFDEEVWKQNRRQIVKKGNLAKFSQNPDIRAELMATRGTTLVEASPRDKIWGIGMGKDNPHAKNKSKWRGQNLLGYILTEVREELEKEDQDK</sequence>
<dbReference type="RefSeq" id="XP_793312.2">
    <property type="nucleotide sequence ID" value="XM_788219.4"/>
</dbReference>
<dbReference type="AlphaFoldDB" id="A0A7M7RDS1"/>
<evidence type="ECO:0000313" key="2">
    <source>
        <dbReference type="EnsemblMetazoa" id="XP_793312"/>
    </source>
</evidence>